<organism evidence="1 2">
    <name type="scientific">Jaapia argillacea MUCL 33604</name>
    <dbReference type="NCBI Taxonomy" id="933084"/>
    <lineage>
        <taxon>Eukaryota</taxon>
        <taxon>Fungi</taxon>
        <taxon>Dikarya</taxon>
        <taxon>Basidiomycota</taxon>
        <taxon>Agaricomycotina</taxon>
        <taxon>Agaricomycetes</taxon>
        <taxon>Agaricomycetidae</taxon>
        <taxon>Jaapiales</taxon>
        <taxon>Jaapiaceae</taxon>
        <taxon>Jaapia</taxon>
    </lineage>
</organism>
<evidence type="ECO:0000313" key="2">
    <source>
        <dbReference type="Proteomes" id="UP000027265"/>
    </source>
</evidence>
<name>A0A067PEE7_9AGAM</name>
<dbReference type="HOGENOM" id="CLU_2413556_0_0_1"/>
<dbReference type="Proteomes" id="UP000027265">
    <property type="component" value="Unassembled WGS sequence"/>
</dbReference>
<protein>
    <submittedName>
        <fullName evidence="1">Uncharacterized protein</fullName>
    </submittedName>
</protein>
<keyword evidence="2" id="KW-1185">Reference proteome</keyword>
<proteinExistence type="predicted"/>
<evidence type="ECO:0000313" key="1">
    <source>
        <dbReference type="EMBL" id="KDQ53149.1"/>
    </source>
</evidence>
<reference evidence="2" key="1">
    <citation type="journal article" date="2014" name="Proc. Natl. Acad. Sci. U.S.A.">
        <title>Extensive sampling of basidiomycete genomes demonstrates inadequacy of the white-rot/brown-rot paradigm for wood decay fungi.</title>
        <authorList>
            <person name="Riley R."/>
            <person name="Salamov A.A."/>
            <person name="Brown D.W."/>
            <person name="Nagy L.G."/>
            <person name="Floudas D."/>
            <person name="Held B.W."/>
            <person name="Levasseur A."/>
            <person name="Lombard V."/>
            <person name="Morin E."/>
            <person name="Otillar R."/>
            <person name="Lindquist E.A."/>
            <person name="Sun H."/>
            <person name="LaButti K.M."/>
            <person name="Schmutz J."/>
            <person name="Jabbour D."/>
            <person name="Luo H."/>
            <person name="Baker S.E."/>
            <person name="Pisabarro A.G."/>
            <person name="Walton J.D."/>
            <person name="Blanchette R.A."/>
            <person name="Henrissat B."/>
            <person name="Martin F."/>
            <person name="Cullen D."/>
            <person name="Hibbett D.S."/>
            <person name="Grigoriev I.V."/>
        </authorList>
    </citation>
    <scope>NUCLEOTIDE SEQUENCE [LARGE SCALE GENOMIC DNA]</scope>
    <source>
        <strain evidence="2">MUCL 33604</strain>
    </source>
</reference>
<accession>A0A067PEE7</accession>
<gene>
    <name evidence="1" type="ORF">JAAARDRAFT_39515</name>
</gene>
<dbReference type="InParanoid" id="A0A067PEE7"/>
<sequence>MHTPLASDKKNLTSSQDGNFSISLGGAPKAVLENKFIIANISGSLPGAGIFIILTVHPLPLRTGTDRGFLSHSSHVAVGDQRGFSGVLCSLN</sequence>
<dbReference type="AlphaFoldDB" id="A0A067PEE7"/>
<dbReference type="EMBL" id="KL197735">
    <property type="protein sequence ID" value="KDQ53149.1"/>
    <property type="molecule type" value="Genomic_DNA"/>
</dbReference>